<keyword evidence="3" id="KW-0963">Cytoplasm</keyword>
<evidence type="ECO:0000256" key="3">
    <source>
        <dbReference type="ARBA" id="ARBA00022490"/>
    </source>
</evidence>
<keyword evidence="4" id="KW-0539">Nucleus</keyword>
<dbReference type="Proteomes" id="UP000813462">
    <property type="component" value="Unassembled WGS sequence"/>
</dbReference>
<comment type="subcellular location">
    <subcellularLocation>
        <location evidence="2">Cytoplasm</location>
    </subcellularLocation>
    <subcellularLocation>
        <location evidence="1">Nucleus</location>
    </subcellularLocation>
</comment>
<comment type="caution">
    <text evidence="5">The sequence shown here is derived from an EMBL/GenBank/DDBJ whole genome shotgun (WGS) entry which is preliminary data.</text>
</comment>
<dbReference type="InterPro" id="IPR044159">
    <property type="entry name" value="IQM"/>
</dbReference>
<protein>
    <submittedName>
        <fullName evidence="5">Uncharacterized protein</fullName>
    </submittedName>
</protein>
<evidence type="ECO:0000256" key="2">
    <source>
        <dbReference type="ARBA" id="ARBA00004496"/>
    </source>
</evidence>
<name>A0A978UC40_ZIZJJ</name>
<reference evidence="5" key="1">
    <citation type="journal article" date="2021" name="Front. Plant Sci.">
        <title>Chromosome-Scale Genome Assembly for Chinese Sour Jujube and Insights Into Its Genome Evolution and Domestication Signature.</title>
        <authorList>
            <person name="Shen L.-Y."/>
            <person name="Luo H."/>
            <person name="Wang X.-L."/>
            <person name="Wang X.-M."/>
            <person name="Qiu X.-J."/>
            <person name="Liu H."/>
            <person name="Zhou S.-S."/>
            <person name="Jia K.-H."/>
            <person name="Nie S."/>
            <person name="Bao Y.-T."/>
            <person name="Zhang R.-G."/>
            <person name="Yun Q.-Z."/>
            <person name="Chai Y.-H."/>
            <person name="Lu J.-Y."/>
            <person name="Li Y."/>
            <person name="Zhao S.-W."/>
            <person name="Mao J.-F."/>
            <person name="Jia S.-G."/>
            <person name="Mao Y.-M."/>
        </authorList>
    </citation>
    <scope>NUCLEOTIDE SEQUENCE</scope>
    <source>
        <strain evidence="5">AT0</strain>
        <tissue evidence="5">Leaf</tissue>
    </source>
</reference>
<proteinExistence type="predicted"/>
<dbReference type="EMBL" id="JAEACU010000012">
    <property type="protein sequence ID" value="KAH7512333.1"/>
    <property type="molecule type" value="Genomic_DNA"/>
</dbReference>
<evidence type="ECO:0000313" key="6">
    <source>
        <dbReference type="Proteomes" id="UP000813462"/>
    </source>
</evidence>
<organism evidence="5 6">
    <name type="scientific">Ziziphus jujuba var. spinosa</name>
    <dbReference type="NCBI Taxonomy" id="714518"/>
    <lineage>
        <taxon>Eukaryota</taxon>
        <taxon>Viridiplantae</taxon>
        <taxon>Streptophyta</taxon>
        <taxon>Embryophyta</taxon>
        <taxon>Tracheophyta</taxon>
        <taxon>Spermatophyta</taxon>
        <taxon>Magnoliopsida</taxon>
        <taxon>eudicotyledons</taxon>
        <taxon>Gunneridae</taxon>
        <taxon>Pentapetalae</taxon>
        <taxon>rosids</taxon>
        <taxon>fabids</taxon>
        <taxon>Rosales</taxon>
        <taxon>Rhamnaceae</taxon>
        <taxon>Paliureae</taxon>
        <taxon>Ziziphus</taxon>
    </lineage>
</organism>
<gene>
    <name evidence="5" type="ORF">FEM48_Zijuj12G0079600</name>
</gene>
<dbReference type="PANTHER" id="PTHR31250">
    <property type="entry name" value="IQ DOMAIN-CONTAINING PROTEIN IQM3"/>
    <property type="match status" value="1"/>
</dbReference>
<sequence>MLPRCEKVHITMKRLVNLLYGIGLRLLNVGEARETNLEGMPSTEASRTMNQILYIGQKNEGIFQHSSFLAGEATLSAGILVVEHGVQR</sequence>
<dbReference type="GO" id="GO:0005737">
    <property type="term" value="C:cytoplasm"/>
    <property type="evidence" value="ECO:0007669"/>
    <property type="project" value="UniProtKB-SubCell"/>
</dbReference>
<accession>A0A978UC40</accession>
<dbReference type="AlphaFoldDB" id="A0A978UC40"/>
<dbReference type="GO" id="GO:0005634">
    <property type="term" value="C:nucleus"/>
    <property type="evidence" value="ECO:0007669"/>
    <property type="project" value="UniProtKB-SubCell"/>
</dbReference>
<evidence type="ECO:0000313" key="5">
    <source>
        <dbReference type="EMBL" id="KAH7512333.1"/>
    </source>
</evidence>
<evidence type="ECO:0000256" key="1">
    <source>
        <dbReference type="ARBA" id="ARBA00004123"/>
    </source>
</evidence>
<evidence type="ECO:0000256" key="4">
    <source>
        <dbReference type="ARBA" id="ARBA00023242"/>
    </source>
</evidence>
<dbReference type="PANTHER" id="PTHR31250:SF38">
    <property type="entry name" value="IQ DOMAIN-CONTAINING PROTEIN IQM6"/>
    <property type="match status" value="1"/>
</dbReference>